<dbReference type="EMBL" id="RJVP01000001">
    <property type="protein sequence ID" value="ROH88263.1"/>
    <property type="molecule type" value="Genomic_DNA"/>
</dbReference>
<name>A0A3N0V6B7_9PROT</name>
<dbReference type="Proteomes" id="UP000275137">
    <property type="component" value="Unassembled WGS sequence"/>
</dbReference>
<dbReference type="RefSeq" id="WP_123236256.1">
    <property type="nucleotide sequence ID" value="NZ_RJVP01000001.1"/>
</dbReference>
<feature type="region of interest" description="Disordered" evidence="1">
    <location>
        <begin position="20"/>
        <end position="50"/>
    </location>
</feature>
<evidence type="ECO:0000256" key="1">
    <source>
        <dbReference type="SAM" id="MobiDB-lite"/>
    </source>
</evidence>
<protein>
    <submittedName>
        <fullName evidence="2">Uncharacterized protein</fullName>
    </submittedName>
</protein>
<evidence type="ECO:0000313" key="3">
    <source>
        <dbReference type="Proteomes" id="UP000275137"/>
    </source>
</evidence>
<reference evidence="2 3" key="1">
    <citation type="submission" date="2018-10" db="EMBL/GenBank/DDBJ databases">
        <authorList>
            <person name="Chen W.-M."/>
        </authorList>
    </citation>
    <scope>NUCLEOTIDE SEQUENCE [LARGE SCALE GENOMIC DNA]</scope>
    <source>
        <strain evidence="2 3">H-5</strain>
    </source>
</reference>
<gene>
    <name evidence="2" type="ORF">ED236_02005</name>
</gene>
<sequence>MDLPSSLDSIAELIRRKAVTETTAKGQVSGADKSTHTQAQRAPAQKPTPEALKQRIVGLISAIDQDDVRKKHKVVRLFVENVLTWQFGEELRNDPSFSSLVDEVGAAMEGEAGLVDELMRIGEKK</sequence>
<keyword evidence="3" id="KW-1185">Reference proteome</keyword>
<comment type="caution">
    <text evidence="2">The sequence shown here is derived from an EMBL/GenBank/DDBJ whole genome shotgun (WGS) entry which is preliminary data.</text>
</comment>
<proteinExistence type="predicted"/>
<evidence type="ECO:0000313" key="2">
    <source>
        <dbReference type="EMBL" id="ROH88263.1"/>
    </source>
</evidence>
<dbReference type="AlphaFoldDB" id="A0A3N0V6B7"/>
<accession>A0A3N0V6B7</accession>
<organism evidence="2 3">
    <name type="scientific">Pseudomethylobacillus aquaticus</name>
    <dbReference type="NCBI Taxonomy" id="2676064"/>
    <lineage>
        <taxon>Bacteria</taxon>
        <taxon>Pseudomonadati</taxon>
        <taxon>Pseudomonadota</taxon>
        <taxon>Betaproteobacteria</taxon>
        <taxon>Nitrosomonadales</taxon>
        <taxon>Methylophilaceae</taxon>
        <taxon>Pseudomethylobacillus</taxon>
    </lineage>
</organism>